<dbReference type="HOGENOM" id="CLU_1815986_0_0_1"/>
<sequence length="142" mass="16441">MDTQLDELAIEHVLIPLKTKLLRILKARVLSKKKEFCQAYYHGCKTILAYFHFASGGAAPLSLDWDTPPRDVPDMTPEQIAYMRDIKADVLHQDHQLQIIKTSSMYENEMYWTHQMLSQDWKADMPHAGSLLEFTETDFLVA</sequence>
<evidence type="ECO:0000313" key="2">
    <source>
        <dbReference type="Proteomes" id="UP000005446"/>
    </source>
</evidence>
<protein>
    <submittedName>
        <fullName evidence="1">Uncharacterized protein</fullName>
    </submittedName>
</protein>
<dbReference type="OrthoDB" id="5362630at2759"/>
<dbReference type="EMBL" id="AGUE01000104">
    <property type="protein sequence ID" value="EHK99903.1"/>
    <property type="molecule type" value="Genomic_DNA"/>
</dbReference>
<organism evidence="1 2">
    <name type="scientific">Glarea lozoyensis (strain ATCC 74030 / MF5533)</name>
    <dbReference type="NCBI Taxonomy" id="1104152"/>
    <lineage>
        <taxon>Eukaryota</taxon>
        <taxon>Fungi</taxon>
        <taxon>Dikarya</taxon>
        <taxon>Ascomycota</taxon>
        <taxon>Pezizomycotina</taxon>
        <taxon>Leotiomycetes</taxon>
        <taxon>Helotiales</taxon>
        <taxon>Helotiaceae</taxon>
        <taxon>Glarea</taxon>
    </lineage>
</organism>
<accession>H0ENM1</accession>
<gene>
    <name evidence="1" type="ORF">M7I_4230</name>
</gene>
<dbReference type="InParanoid" id="H0ENM1"/>
<reference evidence="1 2" key="1">
    <citation type="journal article" date="2012" name="Eukaryot. Cell">
        <title>Genome sequence of the fungus Glarea lozoyensis: the first genome sequence of a species from the Helotiaceae family.</title>
        <authorList>
            <person name="Youssar L."/>
            <person name="Gruening B.A."/>
            <person name="Erxleben A."/>
            <person name="Guenther S."/>
            <person name="Huettel W."/>
        </authorList>
    </citation>
    <scope>NUCLEOTIDE SEQUENCE [LARGE SCALE GENOMIC DNA]</scope>
    <source>
        <strain evidence="2">ATCC 74030 / MF5533</strain>
    </source>
</reference>
<keyword evidence="2" id="KW-1185">Reference proteome</keyword>
<evidence type="ECO:0000313" key="1">
    <source>
        <dbReference type="EMBL" id="EHK99903.1"/>
    </source>
</evidence>
<proteinExistence type="predicted"/>
<dbReference type="AlphaFoldDB" id="H0ENM1"/>
<dbReference type="Proteomes" id="UP000005446">
    <property type="component" value="Unassembled WGS sequence"/>
</dbReference>
<name>H0ENM1_GLAL7</name>
<comment type="caution">
    <text evidence="1">The sequence shown here is derived from an EMBL/GenBank/DDBJ whole genome shotgun (WGS) entry which is preliminary data.</text>
</comment>